<dbReference type="Gene3D" id="2.60.40.760">
    <property type="entry name" value="Expansin, cellulose-binding-like domain"/>
    <property type="match status" value="1"/>
</dbReference>
<evidence type="ECO:0000256" key="1">
    <source>
        <dbReference type="ARBA" id="ARBA00004613"/>
    </source>
</evidence>
<evidence type="ECO:0000313" key="6">
    <source>
        <dbReference type="EMBL" id="KAH9299615.1"/>
    </source>
</evidence>
<dbReference type="PROSITE" id="PS50842">
    <property type="entry name" value="EXPANSIN_EG45"/>
    <property type="match status" value="1"/>
</dbReference>
<dbReference type="PANTHER" id="PTHR31692">
    <property type="entry name" value="EXPANSIN-B3"/>
    <property type="match status" value="1"/>
</dbReference>
<dbReference type="Pfam" id="PF01357">
    <property type="entry name" value="Expansin_C"/>
    <property type="match status" value="1"/>
</dbReference>
<comment type="subcellular location">
    <subcellularLocation>
        <location evidence="1">Secreted</location>
    </subcellularLocation>
</comment>
<feature type="domain" description="Expansin-like CBD" evidence="5">
    <location>
        <begin position="120"/>
        <end position="202"/>
    </location>
</feature>
<gene>
    <name evidence="6" type="ORF">KI387_031297</name>
</gene>
<evidence type="ECO:0000256" key="2">
    <source>
        <dbReference type="ARBA" id="ARBA00022525"/>
    </source>
</evidence>
<dbReference type="PANTHER" id="PTHR31692:SF2">
    <property type="entry name" value="EXPANSIN-LIKE B1"/>
    <property type="match status" value="1"/>
</dbReference>
<proteinExistence type="inferred from homology"/>
<dbReference type="GO" id="GO:0005576">
    <property type="term" value="C:extracellular region"/>
    <property type="evidence" value="ECO:0007669"/>
    <property type="project" value="UniProtKB-SubCell"/>
</dbReference>
<dbReference type="InterPro" id="IPR036749">
    <property type="entry name" value="Expansin_CBD_sf"/>
</dbReference>
<dbReference type="InterPro" id="IPR009009">
    <property type="entry name" value="RlpA-like_DPBB"/>
</dbReference>
<comment type="similarity">
    <text evidence="3">Belongs to the expansin family.</text>
</comment>
<dbReference type="InterPro" id="IPR007117">
    <property type="entry name" value="Expansin_CBD"/>
</dbReference>
<sequence length="207" mass="23039">MLGGGCGYGDFGREINYGDVAAVGRLFRDGAGCGACYHIKCMEEDLCSGKGVRVVVTDHGEGDETDFIMSPHAFTKMATRGEEKHLLALGVVDIKYTRVICRYPGYNIMFKINESSDYPYYLSLVFWYTGGQRDIVAVELSQEKTLEWKAMRRSYGGVWDMAPPPCDNIDVRFLVKDGNNSQWVYAPIAIPANWKAGSVYDSGIQLN</sequence>
<keyword evidence="2" id="KW-0964">Secreted</keyword>
<feature type="domain" description="Expansin-like EG45" evidence="4">
    <location>
        <begin position="3"/>
        <end position="106"/>
    </location>
</feature>
<dbReference type="InterPro" id="IPR007118">
    <property type="entry name" value="Expan_Lol_pI"/>
</dbReference>
<name>A0AA38CFJ9_TAXCH</name>
<dbReference type="Gene3D" id="2.40.40.10">
    <property type="entry name" value="RlpA-like domain"/>
    <property type="match status" value="1"/>
</dbReference>
<accession>A0AA38CFJ9</accession>
<organism evidence="6 7">
    <name type="scientific">Taxus chinensis</name>
    <name type="common">Chinese yew</name>
    <name type="synonym">Taxus wallichiana var. chinensis</name>
    <dbReference type="NCBI Taxonomy" id="29808"/>
    <lineage>
        <taxon>Eukaryota</taxon>
        <taxon>Viridiplantae</taxon>
        <taxon>Streptophyta</taxon>
        <taxon>Embryophyta</taxon>
        <taxon>Tracheophyta</taxon>
        <taxon>Spermatophyta</taxon>
        <taxon>Pinopsida</taxon>
        <taxon>Pinidae</taxon>
        <taxon>Conifers II</taxon>
        <taxon>Cupressales</taxon>
        <taxon>Taxaceae</taxon>
        <taxon>Taxus</taxon>
    </lineage>
</organism>
<evidence type="ECO:0008006" key="8">
    <source>
        <dbReference type="Google" id="ProtNLM"/>
    </source>
</evidence>
<evidence type="ECO:0000259" key="5">
    <source>
        <dbReference type="PROSITE" id="PS50843"/>
    </source>
</evidence>
<comment type="caution">
    <text evidence="6">The sequence shown here is derived from an EMBL/GenBank/DDBJ whole genome shotgun (WGS) entry which is preliminary data.</text>
</comment>
<dbReference type="EMBL" id="JAHRHJ020000010">
    <property type="protein sequence ID" value="KAH9299615.1"/>
    <property type="molecule type" value="Genomic_DNA"/>
</dbReference>
<reference evidence="6 7" key="1">
    <citation type="journal article" date="2021" name="Nat. Plants">
        <title>The Taxus genome provides insights into paclitaxel biosynthesis.</title>
        <authorList>
            <person name="Xiong X."/>
            <person name="Gou J."/>
            <person name="Liao Q."/>
            <person name="Li Y."/>
            <person name="Zhou Q."/>
            <person name="Bi G."/>
            <person name="Li C."/>
            <person name="Du R."/>
            <person name="Wang X."/>
            <person name="Sun T."/>
            <person name="Guo L."/>
            <person name="Liang H."/>
            <person name="Lu P."/>
            <person name="Wu Y."/>
            <person name="Zhang Z."/>
            <person name="Ro D.K."/>
            <person name="Shang Y."/>
            <person name="Huang S."/>
            <person name="Yan J."/>
        </authorList>
    </citation>
    <scope>NUCLEOTIDE SEQUENCE [LARGE SCALE GENOMIC DNA]</scope>
    <source>
        <strain evidence="6">Ta-2019</strain>
    </source>
</reference>
<dbReference type="PROSITE" id="PS50843">
    <property type="entry name" value="EXPANSIN_CBD"/>
    <property type="match status" value="1"/>
</dbReference>
<dbReference type="InterPro" id="IPR005795">
    <property type="entry name" value="LolPI"/>
</dbReference>
<dbReference type="PRINTS" id="PR01225">
    <property type="entry name" value="EXPANSNFAMLY"/>
</dbReference>
<protein>
    <recommendedName>
        <fullName evidence="8">Expansin-like B1</fullName>
    </recommendedName>
</protein>
<dbReference type="InterPro" id="IPR007112">
    <property type="entry name" value="Expansin/allergen_DPBB_dom"/>
</dbReference>
<dbReference type="OMA" id="AKMAKHP"/>
<dbReference type="SUPFAM" id="SSF49590">
    <property type="entry name" value="PHL pollen allergen"/>
    <property type="match status" value="1"/>
</dbReference>
<dbReference type="InterPro" id="IPR036908">
    <property type="entry name" value="RlpA-like_sf"/>
</dbReference>
<dbReference type="Proteomes" id="UP000824469">
    <property type="component" value="Unassembled WGS sequence"/>
</dbReference>
<dbReference type="SUPFAM" id="SSF50685">
    <property type="entry name" value="Barwin-like endoglucanases"/>
    <property type="match status" value="1"/>
</dbReference>
<dbReference type="AlphaFoldDB" id="A0AA38CFJ9"/>
<evidence type="ECO:0000313" key="7">
    <source>
        <dbReference type="Proteomes" id="UP000824469"/>
    </source>
</evidence>
<evidence type="ECO:0000259" key="4">
    <source>
        <dbReference type="PROSITE" id="PS50842"/>
    </source>
</evidence>
<dbReference type="Pfam" id="PF03330">
    <property type="entry name" value="DPBB_1"/>
    <property type="match status" value="1"/>
</dbReference>
<evidence type="ECO:0000256" key="3">
    <source>
        <dbReference type="RuleBase" id="RU003460"/>
    </source>
</evidence>
<dbReference type="PRINTS" id="PR00829">
    <property type="entry name" value="LOLP1ALLERGN"/>
</dbReference>
<keyword evidence="7" id="KW-1185">Reference proteome</keyword>